<dbReference type="GO" id="GO:0016705">
    <property type="term" value="F:oxidoreductase activity, acting on paired donors, with incorporation or reduction of molecular oxygen"/>
    <property type="evidence" value="ECO:0007669"/>
    <property type="project" value="InterPro"/>
</dbReference>
<evidence type="ECO:0000256" key="3">
    <source>
        <dbReference type="ARBA" id="ARBA00023004"/>
    </source>
</evidence>
<dbReference type="GO" id="GO:0020037">
    <property type="term" value="F:heme binding"/>
    <property type="evidence" value="ECO:0007669"/>
    <property type="project" value="InterPro"/>
</dbReference>
<dbReference type="InterPro" id="IPR002401">
    <property type="entry name" value="Cyt_P450_E_grp-I"/>
</dbReference>
<evidence type="ECO:0000256" key="1">
    <source>
        <dbReference type="ARBA" id="ARBA00022617"/>
    </source>
</evidence>
<dbReference type="OrthoDB" id="1470350at2759"/>
<dbReference type="SUPFAM" id="SSF48264">
    <property type="entry name" value="Cytochrome P450"/>
    <property type="match status" value="1"/>
</dbReference>
<evidence type="ECO:0000256" key="4">
    <source>
        <dbReference type="PIRSR" id="PIRSR602401-1"/>
    </source>
</evidence>
<evidence type="ECO:0000256" key="2">
    <source>
        <dbReference type="ARBA" id="ARBA00022723"/>
    </source>
</evidence>
<dbReference type="Proteomes" id="UP001140453">
    <property type="component" value="Unassembled WGS sequence"/>
</dbReference>
<keyword evidence="7" id="KW-1185">Reference proteome</keyword>
<keyword evidence="3 4" id="KW-0408">Iron</keyword>
<reference evidence="6" key="1">
    <citation type="submission" date="2022-10" db="EMBL/GenBank/DDBJ databases">
        <title>Tapping the CABI collections for fungal endophytes: first genome assemblies for Collariella, Neodidymelliopsis, Ascochyta clinopodiicola, Didymella pomorum, Didymosphaeria variabile, Neocosmospora piperis and Neocucurbitaria cava.</title>
        <authorList>
            <person name="Hill R."/>
        </authorList>
    </citation>
    <scope>NUCLEOTIDE SEQUENCE</scope>
    <source>
        <strain evidence="6">IMI 355082</strain>
    </source>
</reference>
<dbReference type="Pfam" id="PF00067">
    <property type="entry name" value="p450"/>
    <property type="match status" value="1"/>
</dbReference>
<gene>
    <name evidence="6" type="ORF">N0V93_009221</name>
</gene>
<keyword evidence="5" id="KW-1133">Transmembrane helix</keyword>
<evidence type="ECO:0000313" key="6">
    <source>
        <dbReference type="EMBL" id="KAJ4386327.1"/>
    </source>
</evidence>
<evidence type="ECO:0000313" key="7">
    <source>
        <dbReference type="Proteomes" id="UP001140453"/>
    </source>
</evidence>
<comment type="cofactor">
    <cofactor evidence="4">
        <name>heme</name>
        <dbReference type="ChEBI" id="CHEBI:30413"/>
    </cofactor>
</comment>
<keyword evidence="5" id="KW-0812">Transmembrane</keyword>
<keyword evidence="5" id="KW-0472">Membrane</keyword>
<sequence length="521" mass="58215">MTELKSLLFALVYGVIPAFCLLVVYQIGLHPLRKYPGPFWAKLTDAYGGVHALRKENHLVTFQNHQKYGPVFRQAPNRLLFNSVGALQDIFLNPGVTKGQAYVDSRLVKEASLFDTLDQAEHARKQRIIGRVISELSMRSFEPTMNSQVEIFLRQLLPAAQKGEIVDVSPLTLRLAADVICHLGFGYPLSTLTEKTNRPLLDAFGMASGRVALYMNWPATAKFLDPLIDWLGKKAYEDFRIAIQNMVESRMALPKNARHDLYKMALSDKKGEETLLESELWAEAVFFITAGGATTSGLMSGALFYISRNPDVYRKLTEEIRTTFISGQDIKSGPQLTSCRYLRAVINETLRMSPSSIGTLWRQQDLALPSEMGKPFIVDGHVVPPGTMVGLSPYSLLHNEKYFPEPFVFRPERHLEVEKNGKATDATRAFSPFAVGSRSCGGRAVAYLEASLTIAKTLWYFDLEKAPGKAGELGEGGPGLGKGRERKGEYQVWDVITAEHHGPNLIFKPRGQFWRELVQEA</sequence>
<organism evidence="6 7">
    <name type="scientific">Gnomoniopsis smithogilvyi</name>
    <dbReference type="NCBI Taxonomy" id="1191159"/>
    <lineage>
        <taxon>Eukaryota</taxon>
        <taxon>Fungi</taxon>
        <taxon>Dikarya</taxon>
        <taxon>Ascomycota</taxon>
        <taxon>Pezizomycotina</taxon>
        <taxon>Sordariomycetes</taxon>
        <taxon>Sordariomycetidae</taxon>
        <taxon>Diaporthales</taxon>
        <taxon>Gnomoniaceae</taxon>
        <taxon>Gnomoniopsis</taxon>
    </lineage>
</organism>
<dbReference type="InterPro" id="IPR050121">
    <property type="entry name" value="Cytochrome_P450_monoxygenase"/>
</dbReference>
<feature type="binding site" description="axial binding residue" evidence="4">
    <location>
        <position position="440"/>
    </location>
    <ligand>
        <name>heme</name>
        <dbReference type="ChEBI" id="CHEBI:30413"/>
    </ligand>
    <ligandPart>
        <name>Fe</name>
        <dbReference type="ChEBI" id="CHEBI:18248"/>
    </ligandPart>
</feature>
<keyword evidence="2 4" id="KW-0479">Metal-binding</keyword>
<dbReference type="PANTHER" id="PTHR24305:SF226">
    <property type="entry name" value="CYTOCHROME P450 MONOOXYGENASE"/>
    <property type="match status" value="1"/>
</dbReference>
<dbReference type="PRINTS" id="PR00385">
    <property type="entry name" value="P450"/>
</dbReference>
<dbReference type="PRINTS" id="PR00463">
    <property type="entry name" value="EP450I"/>
</dbReference>
<dbReference type="GO" id="GO:0004497">
    <property type="term" value="F:monooxygenase activity"/>
    <property type="evidence" value="ECO:0007669"/>
    <property type="project" value="InterPro"/>
</dbReference>
<dbReference type="InterPro" id="IPR036396">
    <property type="entry name" value="Cyt_P450_sf"/>
</dbReference>
<keyword evidence="1 4" id="KW-0349">Heme</keyword>
<dbReference type="EMBL" id="JAPEVB010000006">
    <property type="protein sequence ID" value="KAJ4386327.1"/>
    <property type="molecule type" value="Genomic_DNA"/>
</dbReference>
<dbReference type="Gene3D" id="1.10.630.10">
    <property type="entry name" value="Cytochrome P450"/>
    <property type="match status" value="1"/>
</dbReference>
<evidence type="ECO:0000256" key="5">
    <source>
        <dbReference type="SAM" id="Phobius"/>
    </source>
</evidence>
<evidence type="ECO:0008006" key="8">
    <source>
        <dbReference type="Google" id="ProtNLM"/>
    </source>
</evidence>
<dbReference type="GO" id="GO:0005506">
    <property type="term" value="F:iron ion binding"/>
    <property type="evidence" value="ECO:0007669"/>
    <property type="project" value="InterPro"/>
</dbReference>
<dbReference type="InterPro" id="IPR001128">
    <property type="entry name" value="Cyt_P450"/>
</dbReference>
<accession>A0A9W8YJL0</accession>
<protein>
    <recommendedName>
        <fullName evidence="8">Cytochrome P450</fullName>
    </recommendedName>
</protein>
<comment type="caution">
    <text evidence="6">The sequence shown here is derived from an EMBL/GenBank/DDBJ whole genome shotgun (WGS) entry which is preliminary data.</text>
</comment>
<dbReference type="AlphaFoldDB" id="A0A9W8YJL0"/>
<proteinExistence type="predicted"/>
<name>A0A9W8YJL0_9PEZI</name>
<dbReference type="PANTHER" id="PTHR24305">
    <property type="entry name" value="CYTOCHROME P450"/>
    <property type="match status" value="1"/>
</dbReference>
<feature type="transmembrane region" description="Helical" evidence="5">
    <location>
        <begin position="6"/>
        <end position="25"/>
    </location>
</feature>